<gene>
    <name evidence="8" type="ORF">CTI12_AA398280</name>
</gene>
<reference evidence="8 9" key="1">
    <citation type="journal article" date="2018" name="Mol. Plant">
        <title>The genome of Artemisia annua provides insight into the evolution of Asteraceae family and artemisinin biosynthesis.</title>
        <authorList>
            <person name="Shen Q."/>
            <person name="Zhang L."/>
            <person name="Liao Z."/>
            <person name="Wang S."/>
            <person name="Yan T."/>
            <person name="Shi P."/>
            <person name="Liu M."/>
            <person name="Fu X."/>
            <person name="Pan Q."/>
            <person name="Wang Y."/>
            <person name="Lv Z."/>
            <person name="Lu X."/>
            <person name="Zhang F."/>
            <person name="Jiang W."/>
            <person name="Ma Y."/>
            <person name="Chen M."/>
            <person name="Hao X."/>
            <person name="Li L."/>
            <person name="Tang Y."/>
            <person name="Lv G."/>
            <person name="Zhou Y."/>
            <person name="Sun X."/>
            <person name="Brodelius P.E."/>
            <person name="Rose J.K.C."/>
            <person name="Tang K."/>
        </authorList>
    </citation>
    <scope>NUCLEOTIDE SEQUENCE [LARGE SCALE GENOMIC DNA]</scope>
    <source>
        <strain evidence="9">cv. Huhao1</strain>
        <tissue evidence="8">Leaf</tissue>
    </source>
</reference>
<dbReference type="InterPro" id="IPR039455">
    <property type="entry name" value="EPFL"/>
</dbReference>
<dbReference type="PANTHER" id="PTHR33109">
    <property type="entry name" value="EPIDERMAL PATTERNING FACTOR-LIKE PROTEIN 4"/>
    <property type="match status" value="1"/>
</dbReference>
<accession>A0A2U1MBG0</accession>
<dbReference type="Proteomes" id="UP000245207">
    <property type="component" value="Unassembled WGS sequence"/>
</dbReference>
<evidence type="ECO:0000256" key="1">
    <source>
        <dbReference type="ARBA" id="ARBA00004613"/>
    </source>
</evidence>
<dbReference type="Pfam" id="PF17181">
    <property type="entry name" value="EPF"/>
    <property type="match status" value="1"/>
</dbReference>
<dbReference type="GO" id="GO:0005576">
    <property type="term" value="C:extracellular region"/>
    <property type="evidence" value="ECO:0007669"/>
    <property type="project" value="UniProtKB-SubCell"/>
</dbReference>
<name>A0A2U1MBG0_ARTAN</name>
<sequence>MGCIQKSSLCPNIHIFIVSLTILVILRSSHARFMTQGGWNSKLIDNDTRVIKNTDEHDGKMGMSDVKAGSRPPTCARKKYCRKCGKCEAIQVPILGPRTRTRSRSTITRRDDISNYKPLCWKCKCGDFIFSP</sequence>
<proteinExistence type="inferred from homology"/>
<organism evidence="8 9">
    <name type="scientific">Artemisia annua</name>
    <name type="common">Sweet wormwood</name>
    <dbReference type="NCBI Taxonomy" id="35608"/>
    <lineage>
        <taxon>Eukaryota</taxon>
        <taxon>Viridiplantae</taxon>
        <taxon>Streptophyta</taxon>
        <taxon>Embryophyta</taxon>
        <taxon>Tracheophyta</taxon>
        <taxon>Spermatophyta</taxon>
        <taxon>Magnoliopsida</taxon>
        <taxon>eudicotyledons</taxon>
        <taxon>Gunneridae</taxon>
        <taxon>Pentapetalae</taxon>
        <taxon>asterids</taxon>
        <taxon>campanulids</taxon>
        <taxon>Asterales</taxon>
        <taxon>Asteraceae</taxon>
        <taxon>Asteroideae</taxon>
        <taxon>Anthemideae</taxon>
        <taxon>Artemisiinae</taxon>
        <taxon>Artemisia</taxon>
    </lineage>
</organism>
<evidence type="ECO:0000313" key="9">
    <source>
        <dbReference type="Proteomes" id="UP000245207"/>
    </source>
</evidence>
<keyword evidence="6" id="KW-1015">Disulfide bond</keyword>
<evidence type="ECO:0000256" key="3">
    <source>
        <dbReference type="ARBA" id="ARBA00022473"/>
    </source>
</evidence>
<keyword evidence="5 7" id="KW-0732">Signal</keyword>
<evidence type="ECO:0000256" key="5">
    <source>
        <dbReference type="ARBA" id="ARBA00022729"/>
    </source>
</evidence>
<dbReference type="GO" id="GO:0010052">
    <property type="term" value="P:guard cell differentiation"/>
    <property type="evidence" value="ECO:0007669"/>
    <property type="project" value="UniProtKB-UniRule"/>
</dbReference>
<comment type="similarity">
    <text evidence="2 7">Belongs to the plant cysteine rich small secretory peptide family. Epidermal patterning factor subfamily.</text>
</comment>
<evidence type="ECO:0000256" key="7">
    <source>
        <dbReference type="RuleBase" id="RU367102"/>
    </source>
</evidence>
<dbReference type="PANTHER" id="PTHR33109:SF95">
    <property type="entry name" value="EPIDERMAL PATTERNING FACTOR-LIKE PROTEIN"/>
    <property type="match status" value="1"/>
</dbReference>
<dbReference type="AlphaFoldDB" id="A0A2U1MBG0"/>
<keyword evidence="9" id="KW-1185">Reference proteome</keyword>
<keyword evidence="3 7" id="KW-0217">Developmental protein</keyword>
<comment type="function">
    <text evidence="7">Controls stomatal patterning.</text>
</comment>
<feature type="chain" id="PRO_5027156867" description="Epidermal patterning factor-like protein" evidence="7">
    <location>
        <begin position="32"/>
        <end position="132"/>
    </location>
</feature>
<dbReference type="EMBL" id="PKPP01005848">
    <property type="protein sequence ID" value="PWA58601.1"/>
    <property type="molecule type" value="Genomic_DNA"/>
</dbReference>
<comment type="caution">
    <text evidence="8">The sequence shown here is derived from an EMBL/GenBank/DDBJ whole genome shotgun (WGS) entry which is preliminary data.</text>
</comment>
<evidence type="ECO:0000256" key="6">
    <source>
        <dbReference type="ARBA" id="ARBA00023157"/>
    </source>
</evidence>
<evidence type="ECO:0000256" key="2">
    <source>
        <dbReference type="ARBA" id="ARBA00008127"/>
    </source>
</evidence>
<evidence type="ECO:0000313" key="8">
    <source>
        <dbReference type="EMBL" id="PWA58601.1"/>
    </source>
</evidence>
<keyword evidence="4 7" id="KW-0964">Secreted</keyword>
<evidence type="ECO:0000256" key="4">
    <source>
        <dbReference type="ARBA" id="ARBA00022525"/>
    </source>
</evidence>
<dbReference type="OrthoDB" id="614712at2759"/>
<comment type="subcellular location">
    <subcellularLocation>
        <location evidence="1 7">Secreted</location>
    </subcellularLocation>
</comment>
<dbReference type="STRING" id="35608.A0A2U1MBG0"/>
<feature type="signal peptide" evidence="7">
    <location>
        <begin position="1"/>
        <end position="31"/>
    </location>
</feature>
<protein>
    <recommendedName>
        <fullName evidence="7">Epidermal patterning factor-like protein</fullName>
    </recommendedName>
</protein>